<feature type="compositionally biased region" description="Basic and acidic residues" evidence="13">
    <location>
        <begin position="1"/>
        <end position="11"/>
    </location>
</feature>
<dbReference type="Gramene" id="GBG76681">
    <property type="protein sequence ID" value="GBG76681"/>
    <property type="gene ID" value="CBR_g22898"/>
</dbReference>
<evidence type="ECO:0000256" key="1">
    <source>
        <dbReference type="ARBA" id="ARBA00004443"/>
    </source>
</evidence>
<keyword evidence="6" id="KW-0999">Mitochondrion inner membrane</keyword>
<protein>
    <recommendedName>
        <fullName evidence="3">NADH dehydrogenase [ubiquinone] 1 beta subcomplex subunit 9</fullName>
    </recommendedName>
    <alternativeName>
        <fullName evidence="11">Complex I-B22</fullName>
    </alternativeName>
    <alternativeName>
        <fullName evidence="12">NADH-ubiquinone oxidoreductase B22 subunit</fullName>
    </alternativeName>
</protein>
<keyword evidence="10" id="KW-0472">Membrane</keyword>
<dbReference type="InterPro" id="IPR045292">
    <property type="entry name" value="Complex1_LYR_NDUFB9_LYRM3"/>
</dbReference>
<dbReference type="AlphaFoldDB" id="A0A388L310"/>
<dbReference type="STRING" id="69332.A0A388L310"/>
<keyword evidence="5" id="KW-0679">Respiratory chain</keyword>
<dbReference type="EMBL" id="BFEA01000250">
    <property type="protein sequence ID" value="GBG76681.1"/>
    <property type="molecule type" value="Genomic_DNA"/>
</dbReference>
<keyword evidence="15" id="KW-1185">Reference proteome</keyword>
<evidence type="ECO:0000256" key="5">
    <source>
        <dbReference type="ARBA" id="ARBA00022660"/>
    </source>
</evidence>
<keyword evidence="4" id="KW-0813">Transport</keyword>
<keyword evidence="8" id="KW-0007">Acetylation</keyword>
<evidence type="ECO:0000256" key="4">
    <source>
        <dbReference type="ARBA" id="ARBA00022448"/>
    </source>
</evidence>
<evidence type="ECO:0000256" key="3">
    <source>
        <dbReference type="ARBA" id="ARBA00018684"/>
    </source>
</evidence>
<evidence type="ECO:0000256" key="8">
    <source>
        <dbReference type="ARBA" id="ARBA00022990"/>
    </source>
</evidence>
<dbReference type="PANTHER" id="PTHR12868:SF0">
    <property type="entry name" value="NADH DEHYDROGENASE [UBIQUINONE] 1 BETA SUBCOMPLEX SUBUNIT 9"/>
    <property type="match status" value="1"/>
</dbReference>
<dbReference type="GO" id="GO:0006120">
    <property type="term" value="P:mitochondrial electron transport, NADH to ubiquinone"/>
    <property type="evidence" value="ECO:0007669"/>
    <property type="project" value="InterPro"/>
</dbReference>
<evidence type="ECO:0000256" key="13">
    <source>
        <dbReference type="SAM" id="MobiDB-lite"/>
    </source>
</evidence>
<evidence type="ECO:0000256" key="10">
    <source>
        <dbReference type="ARBA" id="ARBA00023136"/>
    </source>
</evidence>
<proteinExistence type="inferred from homology"/>
<feature type="compositionally biased region" description="Polar residues" evidence="13">
    <location>
        <begin position="12"/>
        <end position="25"/>
    </location>
</feature>
<accession>A0A388L310</accession>
<sequence>MSADHVSRPRQQDTSALPRQQQGIPHQQAPVWSMLLCSQTAVMDQKAGKTDEAYQARMLASSTETKKRADDAAAAAKKRAEDAEQARLLAVEQQCQHDEATTRAAGREKIFTGERALLTMAAEWRSEAENSQRRRSLVSTVAQLQDRLQWVEQRPVATADAGSSYTADRLTALEMHVGSLQDGAQLQQTATQQLQQRICTTATTSSPEPRETTPKFDGQEIFHDSIKTDPVPWFRKFELTLQLHNVKENKHHAYLYSRSGGACRAWLDNLLSKYGVVATDLHTMINWDDLKAAWHKRLQVEPPEIKAMDKLMVFEQGTLPSTEWIAEYQRLTSVPDIQMGFKAIRHYFISRSCPALSNALTHVEDTLTTTAELFDKAARSSSRTRRPRTSVHLPKETLSVIAWISGDGVPELFNTTSPEQSMPTAVSNIVQAAVRGKFMVRLIPDEPMGRFILDLANGKRLKFFVSIFDALPHAPSLRIREGATQRSLEIASCALHESESSRSRIEKRTMSATSTALRRMAQQQRARLLYRKTLKNVLSWAVHREIFYPEAAKVRAEFEQNRFEENMERVDRLISEGEQRLQKKIHPDPYIVPVEFAGSKYNRNPPVPPEVELVYDFGKEQY</sequence>
<comment type="caution">
    <text evidence="14">The sequence shown here is derived from an EMBL/GenBank/DDBJ whole genome shotgun (WGS) entry which is preliminary data.</text>
</comment>
<dbReference type="Proteomes" id="UP000265515">
    <property type="component" value="Unassembled WGS sequence"/>
</dbReference>
<comment type="similarity">
    <text evidence="2">Belongs to the complex I LYR family.</text>
</comment>
<dbReference type="PANTHER" id="PTHR12868">
    <property type="entry name" value="NADH-UBIQUINONE OXIDOREDUCTASE B22 SUBUNIT"/>
    <property type="match status" value="1"/>
</dbReference>
<evidence type="ECO:0000256" key="12">
    <source>
        <dbReference type="ARBA" id="ARBA00032528"/>
    </source>
</evidence>
<comment type="subcellular location">
    <subcellularLocation>
        <location evidence="1">Mitochondrion inner membrane</location>
        <topology evidence="1">Peripheral membrane protein</topology>
        <orientation evidence="1">Matrix side</orientation>
    </subcellularLocation>
</comment>
<evidence type="ECO:0000313" key="14">
    <source>
        <dbReference type="EMBL" id="GBG76681.1"/>
    </source>
</evidence>
<evidence type="ECO:0000256" key="6">
    <source>
        <dbReference type="ARBA" id="ARBA00022792"/>
    </source>
</evidence>
<dbReference type="InterPro" id="IPR033034">
    <property type="entry name" value="NDUFB9"/>
</dbReference>
<organism evidence="14 15">
    <name type="scientific">Chara braunii</name>
    <name type="common">Braun's stonewort</name>
    <dbReference type="NCBI Taxonomy" id="69332"/>
    <lineage>
        <taxon>Eukaryota</taxon>
        <taxon>Viridiplantae</taxon>
        <taxon>Streptophyta</taxon>
        <taxon>Charophyceae</taxon>
        <taxon>Charales</taxon>
        <taxon>Characeae</taxon>
        <taxon>Chara</taxon>
    </lineage>
</organism>
<evidence type="ECO:0000256" key="9">
    <source>
        <dbReference type="ARBA" id="ARBA00023128"/>
    </source>
</evidence>
<evidence type="ECO:0000256" key="7">
    <source>
        <dbReference type="ARBA" id="ARBA00022982"/>
    </source>
</evidence>
<evidence type="ECO:0000313" key="15">
    <source>
        <dbReference type="Proteomes" id="UP000265515"/>
    </source>
</evidence>
<feature type="region of interest" description="Disordered" evidence="13">
    <location>
        <begin position="1"/>
        <end position="26"/>
    </location>
</feature>
<evidence type="ECO:0000256" key="11">
    <source>
        <dbReference type="ARBA" id="ARBA00030192"/>
    </source>
</evidence>
<reference evidence="14 15" key="1">
    <citation type="journal article" date="2018" name="Cell">
        <title>The Chara Genome: Secondary Complexity and Implications for Plant Terrestrialization.</title>
        <authorList>
            <person name="Nishiyama T."/>
            <person name="Sakayama H."/>
            <person name="Vries J.D."/>
            <person name="Buschmann H."/>
            <person name="Saint-Marcoux D."/>
            <person name="Ullrich K.K."/>
            <person name="Haas F.B."/>
            <person name="Vanderstraeten L."/>
            <person name="Becker D."/>
            <person name="Lang D."/>
            <person name="Vosolsobe S."/>
            <person name="Rombauts S."/>
            <person name="Wilhelmsson P.K.I."/>
            <person name="Janitza P."/>
            <person name="Kern R."/>
            <person name="Heyl A."/>
            <person name="Rumpler F."/>
            <person name="Villalobos L.I.A.C."/>
            <person name="Clay J.M."/>
            <person name="Skokan R."/>
            <person name="Toyoda A."/>
            <person name="Suzuki Y."/>
            <person name="Kagoshima H."/>
            <person name="Schijlen E."/>
            <person name="Tajeshwar N."/>
            <person name="Catarino B."/>
            <person name="Hetherington A.J."/>
            <person name="Saltykova A."/>
            <person name="Bonnot C."/>
            <person name="Breuninger H."/>
            <person name="Symeonidi A."/>
            <person name="Radhakrishnan G.V."/>
            <person name="Van Nieuwerburgh F."/>
            <person name="Deforce D."/>
            <person name="Chang C."/>
            <person name="Karol K.G."/>
            <person name="Hedrich R."/>
            <person name="Ulvskov P."/>
            <person name="Glockner G."/>
            <person name="Delwiche C.F."/>
            <person name="Petrasek J."/>
            <person name="Van de Peer Y."/>
            <person name="Friml J."/>
            <person name="Beilby M."/>
            <person name="Dolan L."/>
            <person name="Kohara Y."/>
            <person name="Sugano S."/>
            <person name="Fujiyama A."/>
            <person name="Delaux P.-M."/>
            <person name="Quint M."/>
            <person name="TheiBen G."/>
            <person name="Hagemann M."/>
            <person name="Harholt J."/>
            <person name="Dunand C."/>
            <person name="Zachgo S."/>
            <person name="Langdale J."/>
            <person name="Maumus F."/>
            <person name="Straeten D.V.D."/>
            <person name="Gould S.B."/>
            <person name="Rensing S.A."/>
        </authorList>
    </citation>
    <scope>NUCLEOTIDE SEQUENCE [LARGE SCALE GENOMIC DNA]</scope>
    <source>
        <strain evidence="14 15">S276</strain>
    </source>
</reference>
<evidence type="ECO:0000256" key="2">
    <source>
        <dbReference type="ARBA" id="ARBA00009508"/>
    </source>
</evidence>
<dbReference type="GO" id="GO:0005743">
    <property type="term" value="C:mitochondrial inner membrane"/>
    <property type="evidence" value="ECO:0007669"/>
    <property type="project" value="UniProtKB-SubCell"/>
</dbReference>
<dbReference type="CDD" id="cd20263">
    <property type="entry name" value="Complex1_LYR_NDUFB9_LYRM3"/>
    <property type="match status" value="1"/>
</dbReference>
<gene>
    <name evidence="14" type="ORF">CBR_g22898</name>
</gene>
<name>A0A388L310_CHABU</name>
<keyword evidence="7" id="KW-0249">Electron transport</keyword>
<keyword evidence="9" id="KW-0496">Mitochondrion</keyword>
<dbReference type="OrthoDB" id="13598at2759"/>